<protein>
    <submittedName>
        <fullName evidence="1">Uncharacterized protein</fullName>
    </submittedName>
</protein>
<evidence type="ECO:0000313" key="2">
    <source>
        <dbReference type="Proteomes" id="UP000660862"/>
    </source>
</evidence>
<proteinExistence type="predicted"/>
<dbReference type="Proteomes" id="UP000660862">
    <property type="component" value="Unassembled WGS sequence"/>
</dbReference>
<dbReference type="AlphaFoldDB" id="A0A917HJR1"/>
<keyword evidence="2" id="KW-1185">Reference proteome</keyword>
<sequence length="74" mass="8793">MRQYPLFEPDILIGNARELRAVQFLEESGIRCHQWQQLINDIQTYAFLKKIKNIVIINPKMAVCKCWIGKWIDC</sequence>
<gene>
    <name evidence="1" type="ORF">GCM10007415_12240</name>
</gene>
<accession>A0A917HJR1</accession>
<reference evidence="1" key="1">
    <citation type="journal article" date="2014" name="Int. J. Syst. Evol. Microbiol.">
        <title>Complete genome sequence of Corynebacterium casei LMG S-19264T (=DSM 44701T), isolated from a smear-ripened cheese.</title>
        <authorList>
            <consortium name="US DOE Joint Genome Institute (JGI-PGF)"/>
            <person name="Walter F."/>
            <person name="Albersmeier A."/>
            <person name="Kalinowski J."/>
            <person name="Ruckert C."/>
        </authorList>
    </citation>
    <scope>NUCLEOTIDE SEQUENCE</scope>
    <source>
        <strain evidence="1">CGMCC 1.12195</strain>
    </source>
</reference>
<organism evidence="1 2">
    <name type="scientific">Parapedobacter pyrenivorans</name>
    <dbReference type="NCBI Taxonomy" id="1305674"/>
    <lineage>
        <taxon>Bacteria</taxon>
        <taxon>Pseudomonadati</taxon>
        <taxon>Bacteroidota</taxon>
        <taxon>Sphingobacteriia</taxon>
        <taxon>Sphingobacteriales</taxon>
        <taxon>Sphingobacteriaceae</taxon>
        <taxon>Parapedobacter</taxon>
    </lineage>
</organism>
<dbReference type="EMBL" id="BMER01000001">
    <property type="protein sequence ID" value="GGG81195.1"/>
    <property type="molecule type" value="Genomic_DNA"/>
</dbReference>
<comment type="caution">
    <text evidence="1">The sequence shown here is derived from an EMBL/GenBank/DDBJ whole genome shotgun (WGS) entry which is preliminary data.</text>
</comment>
<evidence type="ECO:0000313" key="1">
    <source>
        <dbReference type="EMBL" id="GGG81195.1"/>
    </source>
</evidence>
<name>A0A917HJR1_9SPHI</name>
<reference evidence="1" key="2">
    <citation type="submission" date="2020-09" db="EMBL/GenBank/DDBJ databases">
        <authorList>
            <person name="Sun Q."/>
            <person name="Zhou Y."/>
        </authorList>
    </citation>
    <scope>NUCLEOTIDE SEQUENCE</scope>
    <source>
        <strain evidence="1">CGMCC 1.12195</strain>
    </source>
</reference>